<proteinExistence type="predicted"/>
<sequence>MSALQNFVKGSRNGRPGSPQNGQPVNRQAIAANARVQMKPGVARPPTAQGLHARGESVAQHQSASLQPQHLQRRPSGEGRKRDPWETDAESSIDTTVNQSGVEVENSPQVDQQLLQPDNEESETGGDEEASGEDEFDEEEEPEIDETLNEYLAQHNMAHASHEERMRFLQETQPQLFRTIDGDSYPTTTDGNPTELDEQQEPLFEDLGSPSPSPQRLPQHGTNAPLFNQQPLQRNSASDVPHANTAMPQNSKLWRQGAQIRGQQRTDGAVHVRGQSGQQHKTALPPTSRPATYSQVSREQGLAAPPTAHPRPEVVIQGDSGGLPQRSSRLPTGPRRIQNPVPKITEPAAISKHASTARAKVVPIVQQHVEPAPIEEPPTLPDGDYNPDVLFKMDYDQLRDESFDRNPHEADPVLPEDMRDKSLDERLLFAQHKLDPAAQFEFFSALPTNEWEDAGDWFLDQFSAIIKRTREARQKKRKAARDFEQQIEERHKHVAKKQRLVEGAMAKMKAQGEGLVPKSPRASKSPRPRRG</sequence>
<protein>
    <submittedName>
        <fullName evidence="1">Uncharacterized protein</fullName>
    </submittedName>
</protein>
<gene>
    <name evidence="1" type="ORF">BU25DRAFT_173716</name>
</gene>
<comment type="caution">
    <text evidence="1">The sequence shown here is derived from an EMBL/GenBank/DDBJ whole genome shotgun (WGS) entry which is preliminary data.</text>
</comment>
<dbReference type="EMBL" id="MU006735">
    <property type="protein sequence ID" value="KAF2623737.1"/>
    <property type="molecule type" value="Genomic_DNA"/>
</dbReference>
<organism evidence="1 2">
    <name type="scientific">Macroventuria anomochaeta</name>
    <dbReference type="NCBI Taxonomy" id="301207"/>
    <lineage>
        <taxon>Eukaryota</taxon>
        <taxon>Fungi</taxon>
        <taxon>Dikarya</taxon>
        <taxon>Ascomycota</taxon>
        <taxon>Pezizomycotina</taxon>
        <taxon>Dothideomycetes</taxon>
        <taxon>Pleosporomycetidae</taxon>
        <taxon>Pleosporales</taxon>
        <taxon>Pleosporineae</taxon>
        <taxon>Didymellaceae</taxon>
        <taxon>Macroventuria</taxon>
    </lineage>
</organism>
<keyword evidence="2" id="KW-1185">Reference proteome</keyword>
<dbReference type="Proteomes" id="UP000799754">
    <property type="component" value="Unassembled WGS sequence"/>
</dbReference>
<reference evidence="1" key="1">
    <citation type="journal article" date="2020" name="Stud. Mycol.">
        <title>101 Dothideomycetes genomes: a test case for predicting lifestyles and emergence of pathogens.</title>
        <authorList>
            <person name="Haridas S."/>
            <person name="Albert R."/>
            <person name="Binder M."/>
            <person name="Bloem J."/>
            <person name="Labutti K."/>
            <person name="Salamov A."/>
            <person name="Andreopoulos B."/>
            <person name="Baker S."/>
            <person name="Barry K."/>
            <person name="Bills G."/>
            <person name="Bluhm B."/>
            <person name="Cannon C."/>
            <person name="Castanera R."/>
            <person name="Culley D."/>
            <person name="Daum C."/>
            <person name="Ezra D."/>
            <person name="Gonzalez J."/>
            <person name="Henrissat B."/>
            <person name="Kuo A."/>
            <person name="Liang C."/>
            <person name="Lipzen A."/>
            <person name="Lutzoni F."/>
            <person name="Magnuson J."/>
            <person name="Mondo S."/>
            <person name="Nolan M."/>
            <person name="Ohm R."/>
            <person name="Pangilinan J."/>
            <person name="Park H.-J."/>
            <person name="Ramirez L."/>
            <person name="Alfaro M."/>
            <person name="Sun H."/>
            <person name="Tritt A."/>
            <person name="Yoshinaga Y."/>
            <person name="Zwiers L.-H."/>
            <person name="Turgeon B."/>
            <person name="Goodwin S."/>
            <person name="Spatafora J."/>
            <person name="Crous P."/>
            <person name="Grigoriev I."/>
        </authorList>
    </citation>
    <scope>NUCLEOTIDE SEQUENCE</scope>
    <source>
        <strain evidence="1">CBS 525.71</strain>
    </source>
</reference>
<name>A0ACB6RS38_9PLEO</name>
<evidence type="ECO:0000313" key="2">
    <source>
        <dbReference type="Proteomes" id="UP000799754"/>
    </source>
</evidence>
<evidence type="ECO:0000313" key="1">
    <source>
        <dbReference type="EMBL" id="KAF2623737.1"/>
    </source>
</evidence>
<accession>A0ACB6RS38</accession>